<accession>A0AAX6HCP3</accession>
<proteinExistence type="predicted"/>
<comment type="caution">
    <text evidence="1">The sequence shown here is derived from an EMBL/GenBank/DDBJ whole genome shotgun (WGS) entry which is preliminary data.</text>
</comment>
<dbReference type="AlphaFoldDB" id="A0AAX6HCP3"/>
<reference evidence="1" key="2">
    <citation type="submission" date="2023-04" db="EMBL/GenBank/DDBJ databases">
        <authorList>
            <person name="Bruccoleri R.E."/>
            <person name="Oakeley E.J."/>
            <person name="Faust A.-M."/>
            <person name="Dessus-Babus S."/>
            <person name="Altorfer M."/>
            <person name="Burckhardt D."/>
            <person name="Oertli M."/>
            <person name="Naumann U."/>
            <person name="Petersen F."/>
            <person name="Wong J."/>
        </authorList>
    </citation>
    <scope>NUCLEOTIDE SEQUENCE</scope>
    <source>
        <strain evidence="1">GSM-AAB239-AS_SAM_17_03QT</strain>
        <tissue evidence="1">Leaf</tissue>
    </source>
</reference>
<reference evidence="1" key="1">
    <citation type="journal article" date="2023" name="GigaByte">
        <title>Genome assembly of the bearded iris, Iris pallida Lam.</title>
        <authorList>
            <person name="Bruccoleri R.E."/>
            <person name="Oakeley E.J."/>
            <person name="Faust A.M.E."/>
            <person name="Altorfer M."/>
            <person name="Dessus-Babus S."/>
            <person name="Burckhardt D."/>
            <person name="Oertli M."/>
            <person name="Naumann U."/>
            <person name="Petersen F."/>
            <person name="Wong J."/>
        </authorList>
    </citation>
    <scope>NUCLEOTIDE SEQUENCE</scope>
    <source>
        <strain evidence="1">GSM-AAB239-AS_SAM_17_03QT</strain>
    </source>
</reference>
<dbReference type="Proteomes" id="UP001140949">
    <property type="component" value="Unassembled WGS sequence"/>
</dbReference>
<dbReference type="EMBL" id="JANAVB010010597">
    <property type="protein sequence ID" value="KAJ6838840.1"/>
    <property type="molecule type" value="Genomic_DNA"/>
</dbReference>
<name>A0AAX6HCP3_IRIPA</name>
<keyword evidence="2" id="KW-1185">Reference proteome</keyword>
<evidence type="ECO:0000313" key="1">
    <source>
        <dbReference type="EMBL" id="KAJ6838840.1"/>
    </source>
</evidence>
<evidence type="ECO:0000313" key="2">
    <source>
        <dbReference type="Proteomes" id="UP001140949"/>
    </source>
</evidence>
<organism evidence="1 2">
    <name type="scientific">Iris pallida</name>
    <name type="common">Sweet iris</name>
    <dbReference type="NCBI Taxonomy" id="29817"/>
    <lineage>
        <taxon>Eukaryota</taxon>
        <taxon>Viridiplantae</taxon>
        <taxon>Streptophyta</taxon>
        <taxon>Embryophyta</taxon>
        <taxon>Tracheophyta</taxon>
        <taxon>Spermatophyta</taxon>
        <taxon>Magnoliopsida</taxon>
        <taxon>Liliopsida</taxon>
        <taxon>Asparagales</taxon>
        <taxon>Iridaceae</taxon>
        <taxon>Iridoideae</taxon>
        <taxon>Irideae</taxon>
        <taxon>Iris</taxon>
    </lineage>
</organism>
<sequence>MIIRNSTSSRIFSKPSGTEHYLWNTEELCVQAFCKTKRCDEKRTGWLPSLCLGMRGDEVDSKTDGVDLVRFVIRDLKSKLFLQRHHDFYSVQTVEAKVILEMSSWCHLHTSIKHM</sequence>
<protein>
    <submittedName>
        <fullName evidence="1">Acyl carrier protein 2, mitochondrial-like</fullName>
    </submittedName>
</protein>
<gene>
    <name evidence="1" type="ORF">M6B38_319325</name>
</gene>